<name>A0A8J6HBL7_TENMO</name>
<reference evidence="2" key="1">
    <citation type="journal article" date="2020" name="J Insects Food Feed">
        <title>The yellow mealworm (Tenebrio molitor) genome: a resource for the emerging insects as food and feed industry.</title>
        <authorList>
            <person name="Eriksson T."/>
            <person name="Andere A."/>
            <person name="Kelstrup H."/>
            <person name="Emery V."/>
            <person name="Picard C."/>
        </authorList>
    </citation>
    <scope>NUCLEOTIDE SEQUENCE</scope>
    <source>
        <strain evidence="2">Stoneville</strain>
        <tissue evidence="2">Whole head</tissue>
    </source>
</reference>
<keyword evidence="1" id="KW-0472">Membrane</keyword>
<evidence type="ECO:0000256" key="1">
    <source>
        <dbReference type="SAM" id="Phobius"/>
    </source>
</evidence>
<feature type="transmembrane region" description="Helical" evidence="1">
    <location>
        <begin position="195"/>
        <end position="214"/>
    </location>
</feature>
<keyword evidence="3" id="KW-1185">Reference proteome</keyword>
<protein>
    <recommendedName>
        <fullName evidence="4">Transmembrane protein</fullName>
    </recommendedName>
</protein>
<organism evidence="2 3">
    <name type="scientific">Tenebrio molitor</name>
    <name type="common">Yellow mealworm beetle</name>
    <dbReference type="NCBI Taxonomy" id="7067"/>
    <lineage>
        <taxon>Eukaryota</taxon>
        <taxon>Metazoa</taxon>
        <taxon>Ecdysozoa</taxon>
        <taxon>Arthropoda</taxon>
        <taxon>Hexapoda</taxon>
        <taxon>Insecta</taxon>
        <taxon>Pterygota</taxon>
        <taxon>Neoptera</taxon>
        <taxon>Endopterygota</taxon>
        <taxon>Coleoptera</taxon>
        <taxon>Polyphaga</taxon>
        <taxon>Cucujiformia</taxon>
        <taxon>Tenebrionidae</taxon>
        <taxon>Tenebrio</taxon>
    </lineage>
</organism>
<comment type="caution">
    <text evidence="2">The sequence shown here is derived from an EMBL/GenBank/DDBJ whole genome shotgun (WGS) entry which is preliminary data.</text>
</comment>
<sequence length="259" mass="29013">MCCEFYFGERHYATSGVGQWSQNWESSQCKLSGGGDHVGVSLYQRFRGNHVNNAEHLRSECSGRHLVPPSLSGKGRDIYFSLKIAGGRVLQRLSSGYGRNQRFLCGGFHPKPMVTPVHRFQSIESVANNGVRYARSPGYHSRAPIHCQPSVHYNGTTSSIRNNHMGRSLEMITTGQIHTPTPRRNSTPTAKLKCGVWVFFAIVTFFLAGAKYYFHGVSGARSFNSFKQKNKIESCHLFLTILTVWQTCAFHRAIPKLAV</sequence>
<gene>
    <name evidence="2" type="ORF">GEV33_011108</name>
</gene>
<dbReference type="Proteomes" id="UP000719412">
    <property type="component" value="Unassembled WGS sequence"/>
</dbReference>
<keyword evidence="1" id="KW-0812">Transmembrane</keyword>
<dbReference type="AlphaFoldDB" id="A0A8J6HBL7"/>
<evidence type="ECO:0000313" key="2">
    <source>
        <dbReference type="EMBL" id="KAH0811684.1"/>
    </source>
</evidence>
<reference evidence="2" key="2">
    <citation type="submission" date="2021-08" db="EMBL/GenBank/DDBJ databases">
        <authorList>
            <person name="Eriksson T."/>
        </authorList>
    </citation>
    <scope>NUCLEOTIDE SEQUENCE</scope>
    <source>
        <strain evidence="2">Stoneville</strain>
        <tissue evidence="2">Whole head</tissue>
    </source>
</reference>
<keyword evidence="1" id="KW-1133">Transmembrane helix</keyword>
<proteinExistence type="predicted"/>
<evidence type="ECO:0000313" key="3">
    <source>
        <dbReference type="Proteomes" id="UP000719412"/>
    </source>
</evidence>
<dbReference type="EMBL" id="JABDTM020026642">
    <property type="protein sequence ID" value="KAH0811684.1"/>
    <property type="molecule type" value="Genomic_DNA"/>
</dbReference>
<accession>A0A8J6HBL7</accession>
<evidence type="ECO:0008006" key="4">
    <source>
        <dbReference type="Google" id="ProtNLM"/>
    </source>
</evidence>